<evidence type="ECO:0000256" key="1">
    <source>
        <dbReference type="ARBA" id="ARBA00007150"/>
    </source>
</evidence>
<keyword evidence="2 7" id="KW-1003">Cell membrane</keyword>
<dbReference type="PROSITE" id="PS01311">
    <property type="entry name" value="LGT"/>
    <property type="match status" value="1"/>
</dbReference>
<dbReference type="Proteomes" id="UP001460679">
    <property type="component" value="Chromosome"/>
</dbReference>
<dbReference type="NCBIfam" id="TIGR00544">
    <property type="entry name" value="lgt"/>
    <property type="match status" value="1"/>
</dbReference>
<dbReference type="GO" id="GO:0008961">
    <property type="term" value="F:phosphatidylglycerol-prolipoprotein diacylglyceryl transferase activity"/>
    <property type="evidence" value="ECO:0007669"/>
    <property type="project" value="UniProtKB-EC"/>
</dbReference>
<feature type="transmembrane region" description="Helical" evidence="7">
    <location>
        <begin position="23"/>
        <end position="43"/>
    </location>
</feature>
<comment type="function">
    <text evidence="7">Catalyzes the transfer of the diacylglyceryl group from phosphatidylglycerol to the sulfhydryl group of the N-terminal cysteine of a prolipoprotein, the first step in the formation of mature lipoproteins.</text>
</comment>
<feature type="transmembrane region" description="Helical" evidence="7">
    <location>
        <begin position="50"/>
        <end position="72"/>
    </location>
</feature>
<evidence type="ECO:0000256" key="6">
    <source>
        <dbReference type="ARBA" id="ARBA00023136"/>
    </source>
</evidence>
<gene>
    <name evidence="7 8" type="primary">lgt</name>
    <name evidence="8" type="ORF">WG616_02940</name>
</gene>
<evidence type="ECO:0000256" key="7">
    <source>
        <dbReference type="HAMAP-Rule" id="MF_01147"/>
    </source>
</evidence>
<name>A0ABZ2RNF9_9BACT</name>
<dbReference type="RefSeq" id="WP_205498116.1">
    <property type="nucleotide sequence ID" value="NZ_CP148066.1"/>
</dbReference>
<dbReference type="Pfam" id="PF01790">
    <property type="entry name" value="LGT"/>
    <property type="match status" value="1"/>
</dbReference>
<accession>A0ABZ2RNF9</accession>
<feature type="transmembrane region" description="Helical" evidence="7">
    <location>
        <begin position="247"/>
        <end position="270"/>
    </location>
</feature>
<evidence type="ECO:0000256" key="2">
    <source>
        <dbReference type="ARBA" id="ARBA00022475"/>
    </source>
</evidence>
<protein>
    <recommendedName>
        <fullName evidence="7">Phosphatidylglycerol--prolipoprotein diacylglyceryl transferase</fullName>
        <ecNumber evidence="7">2.5.1.145</ecNumber>
    </recommendedName>
</protein>
<feature type="transmembrane region" description="Helical" evidence="7">
    <location>
        <begin position="92"/>
        <end position="116"/>
    </location>
</feature>
<keyword evidence="6 7" id="KW-0472">Membrane</keyword>
<evidence type="ECO:0000313" key="8">
    <source>
        <dbReference type="EMBL" id="WXL28298.1"/>
    </source>
</evidence>
<keyword evidence="5 7" id="KW-1133">Transmembrane helix</keyword>
<comment type="pathway">
    <text evidence="7">Protein modification; lipoprotein biosynthesis (diacylglyceryl transfer).</text>
</comment>
<proteinExistence type="inferred from homology"/>
<dbReference type="EMBL" id="CP148066">
    <property type="protein sequence ID" value="WXL28298.1"/>
    <property type="molecule type" value="Genomic_DNA"/>
</dbReference>
<keyword evidence="3 7" id="KW-0808">Transferase</keyword>
<evidence type="ECO:0000313" key="9">
    <source>
        <dbReference type="Proteomes" id="UP001460679"/>
    </source>
</evidence>
<sequence length="331" mass="38947">MEEFKGYIPDNDSQVLKLGDMRLYSFLMMLGMLCAILTVFWFWRREKYKFELFVTVVIITLPTSILGARLFFIFERMSVGDWIFLKSNWYKIWEGGLSIQGGVVVSAICDLIFLSFKRDLVDLKKCFSIILPTVFIGQAIGRWGNFANHEVYGKVVDANDWSIAFLPSFIKEQMYIFAPANGSAESISAYRAPLFFYESVANLLGYVVLVWVLNKWNWLRPGTTGGLYWVYYGTVRFSMENLREESFTFYNVLSIIYIVVGVLLVIWFNFTRNTRYTVYKVPNFENPKWAKIFYFIVWEDSIHYINRRNQEKQRMKILKEKQNNVQNIGVN</sequence>
<keyword evidence="9" id="KW-1185">Reference proteome</keyword>
<comment type="subcellular location">
    <subcellularLocation>
        <location evidence="7">Cell membrane</location>
        <topology evidence="7">Multi-pass membrane protein</topology>
    </subcellularLocation>
</comment>
<reference evidence="8" key="1">
    <citation type="submission" date="2024-03" db="EMBL/GenBank/DDBJ databases">
        <title>Complete genome sequence of Mycoplasma gypis type strain B1/T1.</title>
        <authorList>
            <person name="Spergser J."/>
        </authorList>
    </citation>
    <scope>NUCLEOTIDE SEQUENCE [LARGE SCALE GENOMIC DNA]</scope>
    <source>
        <strain evidence="8">B1/T1</strain>
    </source>
</reference>
<evidence type="ECO:0000256" key="5">
    <source>
        <dbReference type="ARBA" id="ARBA00022989"/>
    </source>
</evidence>
<evidence type="ECO:0000256" key="3">
    <source>
        <dbReference type="ARBA" id="ARBA00022679"/>
    </source>
</evidence>
<dbReference type="HAMAP" id="MF_01147">
    <property type="entry name" value="Lgt"/>
    <property type="match status" value="1"/>
</dbReference>
<organism evidence="8 9">
    <name type="scientific">[Mycoplasma] gypis</name>
    <dbReference type="NCBI Taxonomy" id="92404"/>
    <lineage>
        <taxon>Bacteria</taxon>
        <taxon>Bacillati</taxon>
        <taxon>Mycoplasmatota</taxon>
        <taxon>Mycoplasmoidales</taxon>
        <taxon>Metamycoplasmataceae</taxon>
        <taxon>Metamycoplasma</taxon>
    </lineage>
</organism>
<comment type="catalytic activity">
    <reaction evidence="7">
        <text>L-cysteinyl-[prolipoprotein] + a 1,2-diacyl-sn-glycero-3-phospho-(1'-sn-glycerol) = an S-1,2-diacyl-sn-glyceryl-L-cysteinyl-[prolipoprotein] + sn-glycerol 1-phosphate + H(+)</text>
        <dbReference type="Rhea" id="RHEA:56712"/>
        <dbReference type="Rhea" id="RHEA-COMP:14679"/>
        <dbReference type="Rhea" id="RHEA-COMP:14680"/>
        <dbReference type="ChEBI" id="CHEBI:15378"/>
        <dbReference type="ChEBI" id="CHEBI:29950"/>
        <dbReference type="ChEBI" id="CHEBI:57685"/>
        <dbReference type="ChEBI" id="CHEBI:64716"/>
        <dbReference type="ChEBI" id="CHEBI:140658"/>
        <dbReference type="EC" id="2.5.1.145"/>
    </reaction>
</comment>
<feature type="binding site" evidence="7">
    <location>
        <position position="142"/>
    </location>
    <ligand>
        <name>a 1,2-diacyl-sn-glycero-3-phospho-(1'-sn-glycerol)</name>
        <dbReference type="ChEBI" id="CHEBI:64716"/>
    </ligand>
</feature>
<keyword evidence="4 7" id="KW-0812">Transmembrane</keyword>
<evidence type="ECO:0000256" key="4">
    <source>
        <dbReference type="ARBA" id="ARBA00022692"/>
    </source>
</evidence>
<dbReference type="InterPro" id="IPR001640">
    <property type="entry name" value="Lgt"/>
</dbReference>
<dbReference type="PANTHER" id="PTHR30589:SF0">
    <property type="entry name" value="PHOSPHATIDYLGLYCEROL--PROLIPOPROTEIN DIACYLGLYCERYL TRANSFERASE"/>
    <property type="match status" value="1"/>
</dbReference>
<feature type="transmembrane region" description="Helical" evidence="7">
    <location>
        <begin position="194"/>
        <end position="213"/>
    </location>
</feature>
<comment type="similarity">
    <text evidence="1 7">Belongs to the Lgt family.</text>
</comment>
<dbReference type="PANTHER" id="PTHR30589">
    <property type="entry name" value="PROLIPOPROTEIN DIACYLGLYCERYL TRANSFERASE"/>
    <property type="match status" value="1"/>
</dbReference>
<dbReference type="EC" id="2.5.1.145" evidence="7"/>